<keyword evidence="9" id="KW-0234">DNA repair</keyword>
<name>A0A9Q0JTJ6_9MAGN</name>
<evidence type="ECO:0000256" key="6">
    <source>
        <dbReference type="ARBA" id="ARBA00022840"/>
    </source>
</evidence>
<keyword evidence="7" id="KW-0175">Coiled coil</keyword>
<keyword evidence="3" id="KW-0158">Chromosome</keyword>
<dbReference type="GO" id="GO:0003697">
    <property type="term" value="F:single-stranded DNA binding"/>
    <property type="evidence" value="ECO:0007669"/>
    <property type="project" value="TreeGrafter"/>
</dbReference>
<keyword evidence="11" id="KW-0732">Signal</keyword>
<evidence type="ECO:0000256" key="1">
    <source>
        <dbReference type="ARBA" id="ARBA00004123"/>
    </source>
</evidence>
<dbReference type="PANTHER" id="PTHR19306:SF6">
    <property type="entry name" value="STRUCTURAL MAINTENANCE OF CHROMOSOMES PROTEIN 6"/>
    <property type="match status" value="1"/>
</dbReference>
<dbReference type="PANTHER" id="PTHR19306">
    <property type="entry name" value="STRUCTURAL MAINTENANCE OF CHROMOSOMES 5,6 SMC5, SMC6"/>
    <property type="match status" value="1"/>
</dbReference>
<dbReference type="GO" id="GO:0030915">
    <property type="term" value="C:Smc5-Smc6 complex"/>
    <property type="evidence" value="ECO:0007669"/>
    <property type="project" value="TreeGrafter"/>
</dbReference>
<evidence type="ECO:0000256" key="7">
    <source>
        <dbReference type="ARBA" id="ARBA00023054"/>
    </source>
</evidence>
<evidence type="ECO:0000256" key="2">
    <source>
        <dbReference type="ARBA" id="ARBA00004286"/>
    </source>
</evidence>
<evidence type="ECO:0000256" key="3">
    <source>
        <dbReference type="ARBA" id="ARBA00022454"/>
    </source>
</evidence>
<dbReference type="EMBL" id="JAMYWD010000012">
    <property type="protein sequence ID" value="KAJ4951211.1"/>
    <property type="molecule type" value="Genomic_DNA"/>
</dbReference>
<evidence type="ECO:0000313" key="12">
    <source>
        <dbReference type="EMBL" id="KAJ4951211.1"/>
    </source>
</evidence>
<feature type="chain" id="PRO_5040270191" evidence="11">
    <location>
        <begin position="28"/>
        <end position="152"/>
    </location>
</feature>
<reference evidence="12" key="1">
    <citation type="journal article" date="2023" name="Plant J.">
        <title>The genome of the king protea, Protea cynaroides.</title>
        <authorList>
            <person name="Chang J."/>
            <person name="Duong T.A."/>
            <person name="Schoeman C."/>
            <person name="Ma X."/>
            <person name="Roodt D."/>
            <person name="Barker N."/>
            <person name="Li Z."/>
            <person name="Van de Peer Y."/>
            <person name="Mizrachi E."/>
        </authorList>
    </citation>
    <scope>NUCLEOTIDE SEQUENCE</scope>
    <source>
        <tissue evidence="12">Young leaves</tissue>
    </source>
</reference>
<sequence length="152" mass="17503">MEFWLALRLASLHVTSYASMAEQAAEALDPITVAKLHCALLIWVKTSREFLHSGNDKEKFKFFYKATLLEQLNNRLQDLKFALDYGNECVNKMEDSVRPILNEVNELDEKIKKGEHIEETSQQFDQLNKMLAWLCVYEVDGNSNKLASCLKS</sequence>
<evidence type="ECO:0000256" key="8">
    <source>
        <dbReference type="ARBA" id="ARBA00023172"/>
    </source>
</evidence>
<evidence type="ECO:0000256" key="11">
    <source>
        <dbReference type="SAM" id="SignalP"/>
    </source>
</evidence>
<organism evidence="12 13">
    <name type="scientific">Protea cynaroides</name>
    <dbReference type="NCBI Taxonomy" id="273540"/>
    <lineage>
        <taxon>Eukaryota</taxon>
        <taxon>Viridiplantae</taxon>
        <taxon>Streptophyta</taxon>
        <taxon>Embryophyta</taxon>
        <taxon>Tracheophyta</taxon>
        <taxon>Spermatophyta</taxon>
        <taxon>Magnoliopsida</taxon>
        <taxon>Proteales</taxon>
        <taxon>Proteaceae</taxon>
        <taxon>Protea</taxon>
    </lineage>
</organism>
<evidence type="ECO:0000256" key="4">
    <source>
        <dbReference type="ARBA" id="ARBA00022741"/>
    </source>
</evidence>
<evidence type="ECO:0000256" key="5">
    <source>
        <dbReference type="ARBA" id="ARBA00022763"/>
    </source>
</evidence>
<keyword evidence="6" id="KW-0067">ATP-binding</keyword>
<gene>
    <name evidence="12" type="ORF">NE237_028043</name>
</gene>
<dbReference type="GO" id="GO:0005524">
    <property type="term" value="F:ATP binding"/>
    <property type="evidence" value="ECO:0007669"/>
    <property type="project" value="UniProtKB-KW"/>
</dbReference>
<dbReference type="GO" id="GO:0005634">
    <property type="term" value="C:nucleus"/>
    <property type="evidence" value="ECO:0007669"/>
    <property type="project" value="UniProtKB-SubCell"/>
</dbReference>
<proteinExistence type="predicted"/>
<comment type="subcellular location">
    <subcellularLocation>
        <location evidence="2">Chromosome</location>
    </subcellularLocation>
    <subcellularLocation>
        <location evidence="1">Nucleus</location>
    </subcellularLocation>
</comment>
<dbReference type="GO" id="GO:0000724">
    <property type="term" value="P:double-strand break repair via homologous recombination"/>
    <property type="evidence" value="ECO:0007669"/>
    <property type="project" value="TreeGrafter"/>
</dbReference>
<dbReference type="Proteomes" id="UP001141806">
    <property type="component" value="Unassembled WGS sequence"/>
</dbReference>
<keyword evidence="8" id="KW-0233">DNA recombination</keyword>
<dbReference type="OrthoDB" id="1113343at2759"/>
<comment type="caution">
    <text evidence="12">The sequence shown here is derived from an EMBL/GenBank/DDBJ whole genome shotgun (WGS) entry which is preliminary data.</text>
</comment>
<keyword evidence="5" id="KW-0227">DNA damage</keyword>
<evidence type="ECO:0000313" key="13">
    <source>
        <dbReference type="Proteomes" id="UP001141806"/>
    </source>
</evidence>
<evidence type="ECO:0000256" key="10">
    <source>
        <dbReference type="ARBA" id="ARBA00023242"/>
    </source>
</evidence>
<dbReference type="AlphaFoldDB" id="A0A9Q0JTJ6"/>
<keyword evidence="10" id="KW-0539">Nucleus</keyword>
<accession>A0A9Q0JTJ6</accession>
<keyword evidence="4" id="KW-0547">Nucleotide-binding</keyword>
<evidence type="ECO:0000256" key="9">
    <source>
        <dbReference type="ARBA" id="ARBA00023204"/>
    </source>
</evidence>
<protein>
    <submittedName>
        <fullName evidence="12">Uncharacterized protein</fullName>
    </submittedName>
</protein>
<feature type="signal peptide" evidence="11">
    <location>
        <begin position="1"/>
        <end position="27"/>
    </location>
</feature>
<dbReference type="GO" id="GO:0035861">
    <property type="term" value="C:site of double-strand break"/>
    <property type="evidence" value="ECO:0007669"/>
    <property type="project" value="TreeGrafter"/>
</dbReference>
<keyword evidence="13" id="KW-1185">Reference proteome</keyword>
<dbReference type="GO" id="GO:0003684">
    <property type="term" value="F:damaged DNA binding"/>
    <property type="evidence" value="ECO:0007669"/>
    <property type="project" value="TreeGrafter"/>
</dbReference>